<dbReference type="InterPro" id="IPR008274">
    <property type="entry name" value="AldOxase/xan_DH_MoCoBD1"/>
</dbReference>
<dbReference type="FunFam" id="3.10.20.30:FF:000015">
    <property type="entry name" value="Aldehyde oxidase 1"/>
    <property type="match status" value="1"/>
</dbReference>
<feature type="binding site" evidence="14">
    <location>
        <position position="770"/>
    </location>
    <ligand>
        <name>Mo-molybdopterin</name>
        <dbReference type="ChEBI" id="CHEBI:71302"/>
    </ligand>
    <ligandPart>
        <name>Mo</name>
        <dbReference type="ChEBI" id="CHEBI:28685"/>
    </ligandPart>
</feature>
<reference evidence="17 18" key="1">
    <citation type="journal article" date="2017" name="Nat. Ecol. Evol.">
        <title>Scallop genome provides insights into evolution of bilaterian karyotype and development.</title>
        <authorList>
            <person name="Wang S."/>
            <person name="Zhang J."/>
            <person name="Jiao W."/>
            <person name="Li J."/>
            <person name="Xun X."/>
            <person name="Sun Y."/>
            <person name="Guo X."/>
            <person name="Huan P."/>
            <person name="Dong B."/>
            <person name="Zhang L."/>
            <person name="Hu X."/>
            <person name="Sun X."/>
            <person name="Wang J."/>
            <person name="Zhao C."/>
            <person name="Wang Y."/>
            <person name="Wang D."/>
            <person name="Huang X."/>
            <person name="Wang R."/>
            <person name="Lv J."/>
            <person name="Li Y."/>
            <person name="Zhang Z."/>
            <person name="Liu B."/>
            <person name="Lu W."/>
            <person name="Hui Y."/>
            <person name="Liang J."/>
            <person name="Zhou Z."/>
            <person name="Hou R."/>
            <person name="Li X."/>
            <person name="Liu Y."/>
            <person name="Li H."/>
            <person name="Ning X."/>
            <person name="Lin Y."/>
            <person name="Zhao L."/>
            <person name="Xing Q."/>
            <person name="Dou J."/>
            <person name="Li Y."/>
            <person name="Mao J."/>
            <person name="Guo H."/>
            <person name="Dou H."/>
            <person name="Li T."/>
            <person name="Mu C."/>
            <person name="Jiang W."/>
            <person name="Fu Q."/>
            <person name="Fu X."/>
            <person name="Miao Y."/>
            <person name="Liu J."/>
            <person name="Yu Q."/>
            <person name="Li R."/>
            <person name="Liao H."/>
            <person name="Li X."/>
            <person name="Kong Y."/>
            <person name="Jiang Z."/>
            <person name="Chourrout D."/>
            <person name="Li R."/>
            <person name="Bao Z."/>
        </authorList>
    </citation>
    <scope>NUCLEOTIDE SEQUENCE [LARGE SCALE GENOMIC DNA]</scope>
    <source>
        <strain evidence="17 18">PY_sf001</strain>
    </source>
</reference>
<keyword evidence="5 14" id="KW-0001">2Fe-2S</keyword>
<evidence type="ECO:0000256" key="11">
    <source>
        <dbReference type="ARBA" id="ARBA00034078"/>
    </source>
</evidence>
<dbReference type="PROSITE" id="PS51387">
    <property type="entry name" value="FAD_PCMH"/>
    <property type="match status" value="1"/>
</dbReference>
<dbReference type="GO" id="GO:0071949">
    <property type="term" value="F:FAD binding"/>
    <property type="evidence" value="ECO:0007669"/>
    <property type="project" value="InterPro"/>
</dbReference>
<dbReference type="InterPro" id="IPR002346">
    <property type="entry name" value="Mopterin_DH_FAD-bd"/>
</dbReference>
<dbReference type="Pfam" id="PF00111">
    <property type="entry name" value="Fer2"/>
    <property type="match status" value="1"/>
</dbReference>
<keyword evidence="18" id="KW-1185">Reference proteome</keyword>
<dbReference type="InterPro" id="IPR016169">
    <property type="entry name" value="FAD-bd_PCMH_sub2"/>
</dbReference>
<dbReference type="InterPro" id="IPR005107">
    <property type="entry name" value="CO_DH_flav_C"/>
</dbReference>
<dbReference type="Proteomes" id="UP000242188">
    <property type="component" value="Unassembled WGS sequence"/>
</dbReference>
<dbReference type="InterPro" id="IPR016166">
    <property type="entry name" value="FAD-bd_PCMH"/>
</dbReference>
<dbReference type="Pfam" id="PF01799">
    <property type="entry name" value="Fer2_2"/>
    <property type="match status" value="1"/>
</dbReference>
<keyword evidence="7 13" id="KW-0274">FAD</keyword>
<dbReference type="InterPro" id="IPR006058">
    <property type="entry name" value="2Fe2S_fd_BS"/>
</dbReference>
<dbReference type="InterPro" id="IPR036683">
    <property type="entry name" value="CO_DH_flav_C_dom_sf"/>
</dbReference>
<dbReference type="InterPro" id="IPR012675">
    <property type="entry name" value="Beta-grasp_dom_sf"/>
</dbReference>
<gene>
    <name evidence="17" type="ORF">KP79_PYT03930</name>
</gene>
<comment type="cofactor">
    <cofactor evidence="1 13">
        <name>FAD</name>
        <dbReference type="ChEBI" id="CHEBI:57692"/>
    </cofactor>
</comment>
<comment type="cofactor">
    <cofactor evidence="14">
        <name>Mo-molybdopterin</name>
        <dbReference type="ChEBI" id="CHEBI:71302"/>
    </cofactor>
    <text evidence="14">Binds 1 Mo-molybdopterin (Mo-MPT) cofactor per subunit.</text>
</comment>
<protein>
    <submittedName>
        <fullName evidence="17">Xanthine dehydrogenase/oxidase</fullName>
    </submittedName>
</protein>
<dbReference type="PANTHER" id="PTHR45444:SF3">
    <property type="entry name" value="XANTHINE DEHYDROGENASE"/>
    <property type="match status" value="1"/>
</dbReference>
<evidence type="ECO:0000256" key="2">
    <source>
        <dbReference type="ARBA" id="ARBA00006849"/>
    </source>
</evidence>
<evidence type="ECO:0000256" key="14">
    <source>
        <dbReference type="PIRSR" id="PIRSR000127-3"/>
    </source>
</evidence>
<dbReference type="SUPFAM" id="SSF55447">
    <property type="entry name" value="CO dehydrogenase flavoprotein C-terminal domain-like"/>
    <property type="match status" value="1"/>
</dbReference>
<dbReference type="InterPro" id="IPR037165">
    <property type="entry name" value="AldOxase/xan_DH_Mopterin-bd_sf"/>
</dbReference>
<dbReference type="Pfam" id="PF01315">
    <property type="entry name" value="Ald_Xan_dh_C"/>
    <property type="match status" value="1"/>
</dbReference>
<feature type="binding site" evidence="14">
    <location>
        <position position="52"/>
    </location>
    <ligand>
        <name>[2Fe-2S] cluster</name>
        <dbReference type="ChEBI" id="CHEBI:190135"/>
        <label>1</label>
    </ligand>
</feature>
<dbReference type="SUPFAM" id="SSF47741">
    <property type="entry name" value="CO dehydrogenase ISP C-domain like"/>
    <property type="match status" value="1"/>
</dbReference>
<dbReference type="Pfam" id="PF03450">
    <property type="entry name" value="CO_deh_flav_C"/>
    <property type="match status" value="1"/>
</dbReference>
<sequence length="1288" mass="141615">MDSADSLVFFVNGKKVRIVEPDPETTLLQYLRRSLYLTGTKLACGQGACGACTVMVSCYDVTTKSIRNISVNACLVPICYLHGMAVTTVEGVGSTRNGLHPIQKSLVESHGLQCGFCTPGMVMTMYTLFRNNPEPTQDQMERVLEGNLCRCTGYRPIIDAFRSAKENCPCGLGLCLEKSDKSVSTEETEQSSEKPKSATTQDVIFPPELQLTAAYHTKLLTFKSENYTWYRPTTMKDALNLQENFPNAQVVLGCNTIGYLLRQGKLTSNVIICCTHVTELQGVQLSDSRIRIGAGVSMGQLESQLFNMNSNQTVSAMIDVLRWVGVDQIRNTATIGGHVMSQIPNLDMQTFFMAAGASLEFMKKGKDVRNVLMDNDFIQDVKNGLYHDQVLASISVPLLTDDEHIFGVKQPNRRGYDYGIVTTGMYVQFTKGTRVVQNMRLAFGGTDNKPVLATKAAAAAIKEMWNEDMLEKVSNGLASELQSEAYNNTSFRITLACSFFLKFFMKIKATLETDSDKLRIGLSYTPASSVQVFDVPDDSGAHAVWKPIPNVTSEYITAGEAQFVDDNPSAMNELFAGLVTSAHAHAKIVSVDVSAALEVKGVVDVVDYKDVPCHNKYGPLVPDHMLFCEDEVFHHGQVICAILAESREIASKAVKLVKVEYEPLEAIASLEDAIKKGNFTGQPYTVERGSLEKAEKEADFVVDGECETGAQEHMYMEPQSALVVPRKEQNELDIVTTSQGVTEMQTELAKILGLDSSRISTRVKRAGGAFGGKATDSISCAGFAAVGAWKTSRPVRCIYDREVDFRLTGKRHPVKAIFKVYCKKDGRIIGVDVKYYFDAGHSTDLSPIIMTSGMFLTQGCYNFINMKAEGKLCRTNLPSNTAFRGFGSPQVVFAAEAMIEKVAFQLNVPADQVRNKNMIRNGAVTPFNMAINDDNLYRCWEECKRDSEFHKRSESVQILNSANRWRKRGISIIPIMFPVGYPPLFLNQGGALVLVYKDGSVLLAHSGVECGQGLHTKLIQVAASVLEIPHEKILISETSTTTVPNTTETSGSTTTDLTAGAVLDACKKIKERLAPMKEKNPDGDWNAWVTAAYFSRVSLSATGFYGPRTEGYDFAKNAGTHAHYFTYGTACTEVEIDVLTGEHQVIRTDIVMDVGKSLNPAIDIGQIEGGFVQGSGMMTTEEFKVDDKGQIASVGPLNYKVPGIRNIPRQMNVKLLKYGEGPKTVYSAKGIGEPPLLLAASVFYAIRDAVLAARKEENLTEDYFFKCPATVERIRMACQDKITQKVKN</sequence>
<dbReference type="EMBL" id="NEDP02005545">
    <property type="protein sequence ID" value="OWF39069.1"/>
    <property type="molecule type" value="Genomic_DNA"/>
</dbReference>
<evidence type="ECO:0000256" key="13">
    <source>
        <dbReference type="PIRSR" id="PIRSR000127-2"/>
    </source>
</evidence>
<comment type="similarity">
    <text evidence="2">Belongs to the xanthine dehydrogenase family.</text>
</comment>
<feature type="binding site" evidence="14">
    <location>
        <position position="739"/>
    </location>
    <ligand>
        <name>Mo-molybdopterin</name>
        <dbReference type="ChEBI" id="CHEBI:71302"/>
    </ligand>
    <ligandPart>
        <name>Mo</name>
        <dbReference type="ChEBI" id="CHEBI:28685"/>
    </ligandPart>
</feature>
<dbReference type="InterPro" id="IPR036856">
    <property type="entry name" value="Ald_Oxase/Xan_DH_a/b_sf"/>
</dbReference>
<evidence type="ECO:0000256" key="3">
    <source>
        <dbReference type="ARBA" id="ARBA00022505"/>
    </source>
</evidence>
<feature type="domain" description="2Fe-2S ferredoxin-type" evidence="15">
    <location>
        <begin position="5"/>
        <end position="92"/>
    </location>
</feature>
<feature type="binding site" evidence="14">
    <location>
        <position position="114"/>
    </location>
    <ligand>
        <name>[2Fe-2S] cluster</name>
        <dbReference type="ChEBI" id="CHEBI:190135"/>
        <label>2</label>
    </ligand>
</feature>
<feature type="binding site" evidence="13">
    <location>
        <position position="409"/>
    </location>
    <ligand>
        <name>FAD</name>
        <dbReference type="ChEBI" id="CHEBI:57692"/>
    </ligand>
</feature>
<evidence type="ECO:0000256" key="8">
    <source>
        <dbReference type="ARBA" id="ARBA00023002"/>
    </source>
</evidence>
<evidence type="ECO:0000256" key="10">
    <source>
        <dbReference type="ARBA" id="ARBA00023014"/>
    </source>
</evidence>
<evidence type="ECO:0000259" key="16">
    <source>
        <dbReference type="PROSITE" id="PS51387"/>
    </source>
</evidence>
<keyword evidence="4" id="KW-0285">Flavoprotein</keyword>
<feature type="active site" description="Proton acceptor" evidence="12">
    <location>
        <position position="1233"/>
    </location>
</feature>
<dbReference type="InterPro" id="IPR001041">
    <property type="entry name" value="2Fe-2S_ferredoxin-type"/>
</dbReference>
<dbReference type="FunFam" id="3.90.1170.50:FF:000001">
    <property type="entry name" value="Aldehyde oxidase 1"/>
    <property type="match status" value="1"/>
</dbReference>
<dbReference type="PROSITE" id="PS00197">
    <property type="entry name" value="2FE2S_FER_1"/>
    <property type="match status" value="1"/>
</dbReference>
<evidence type="ECO:0000313" key="17">
    <source>
        <dbReference type="EMBL" id="OWF39069.1"/>
    </source>
</evidence>
<dbReference type="Gene3D" id="3.30.390.50">
    <property type="entry name" value="CO dehydrogenase flavoprotein, C-terminal domain"/>
    <property type="match status" value="1"/>
</dbReference>
<evidence type="ECO:0000313" key="18">
    <source>
        <dbReference type="Proteomes" id="UP000242188"/>
    </source>
</evidence>
<feature type="binding site" evidence="14">
    <location>
        <position position="151"/>
    </location>
    <ligand>
        <name>[2Fe-2S] cluster</name>
        <dbReference type="ChEBI" id="CHEBI:190135"/>
        <label>2</label>
    </ligand>
</feature>
<name>A0A210PRF1_MIZYE</name>
<dbReference type="Gene3D" id="3.30.365.10">
    <property type="entry name" value="Aldehyde oxidase/xanthine dehydrogenase, molybdopterin binding domain"/>
    <property type="match status" value="4"/>
</dbReference>
<comment type="caution">
    <text evidence="17">The sequence shown here is derived from an EMBL/GenBank/DDBJ whole genome shotgun (WGS) entry which is preliminary data.</text>
</comment>
<dbReference type="SUPFAM" id="SSF56003">
    <property type="entry name" value="Molybdenum cofactor-binding domain"/>
    <property type="match status" value="1"/>
</dbReference>
<feature type="binding site" evidence="14">
    <location>
        <position position="149"/>
    </location>
    <ligand>
        <name>[2Fe-2S] cluster</name>
        <dbReference type="ChEBI" id="CHEBI:190135"/>
        <label>2</label>
    </ligand>
</feature>
<feature type="domain" description="FAD-binding PCMH-type" evidence="16">
    <location>
        <begin position="222"/>
        <end position="401"/>
    </location>
</feature>
<feature type="binding site" evidence="14">
    <location>
        <position position="884"/>
    </location>
    <ligand>
        <name>Mo-molybdopterin</name>
        <dbReference type="ChEBI" id="CHEBI:71302"/>
    </ligand>
    <ligandPart>
        <name>Mo</name>
        <dbReference type="ChEBI" id="CHEBI:28685"/>
    </ligandPart>
</feature>
<dbReference type="InterPro" id="IPR036318">
    <property type="entry name" value="FAD-bd_PCMH-like_sf"/>
</dbReference>
<feature type="binding site" evidence="14">
    <location>
        <position position="49"/>
    </location>
    <ligand>
        <name>[2Fe-2S] cluster</name>
        <dbReference type="ChEBI" id="CHEBI:190135"/>
        <label>1</label>
    </ligand>
</feature>
<organism evidence="17 18">
    <name type="scientific">Mizuhopecten yessoensis</name>
    <name type="common">Japanese scallop</name>
    <name type="synonym">Patinopecten yessoensis</name>
    <dbReference type="NCBI Taxonomy" id="6573"/>
    <lineage>
        <taxon>Eukaryota</taxon>
        <taxon>Metazoa</taxon>
        <taxon>Spiralia</taxon>
        <taxon>Lophotrochozoa</taxon>
        <taxon>Mollusca</taxon>
        <taxon>Bivalvia</taxon>
        <taxon>Autobranchia</taxon>
        <taxon>Pteriomorphia</taxon>
        <taxon>Pectinida</taxon>
        <taxon>Pectinoidea</taxon>
        <taxon>Pectinidae</taxon>
        <taxon>Mizuhopecten</taxon>
    </lineage>
</organism>
<feature type="binding site" evidence="14">
    <location>
        <position position="74"/>
    </location>
    <ligand>
        <name>[2Fe-2S] cluster</name>
        <dbReference type="ChEBI" id="CHEBI:190135"/>
        <label>1</label>
    </ligand>
</feature>
<dbReference type="SMART" id="SM01092">
    <property type="entry name" value="CO_deh_flav_C"/>
    <property type="match status" value="1"/>
</dbReference>
<dbReference type="InterPro" id="IPR016208">
    <property type="entry name" value="Ald_Oxase/xanthine_DH-like"/>
</dbReference>
<dbReference type="SUPFAM" id="SSF56176">
    <property type="entry name" value="FAD-binding/transporter-associated domain-like"/>
    <property type="match status" value="1"/>
</dbReference>
<feature type="binding site" evidence="14">
    <location>
        <position position="44"/>
    </location>
    <ligand>
        <name>[2Fe-2S] cluster</name>
        <dbReference type="ChEBI" id="CHEBI:190135"/>
        <label>1</label>
    </ligand>
</feature>
<evidence type="ECO:0000256" key="6">
    <source>
        <dbReference type="ARBA" id="ARBA00022723"/>
    </source>
</evidence>
<dbReference type="Gene3D" id="1.10.150.120">
    <property type="entry name" value="[2Fe-2S]-binding domain"/>
    <property type="match status" value="1"/>
</dbReference>
<dbReference type="Pfam" id="PF20256">
    <property type="entry name" value="MoCoBD_2"/>
    <property type="match status" value="1"/>
</dbReference>
<dbReference type="SMART" id="SM01008">
    <property type="entry name" value="Ald_Xan_dh_C"/>
    <property type="match status" value="1"/>
</dbReference>
<dbReference type="Pfam" id="PF00941">
    <property type="entry name" value="FAD_binding_5"/>
    <property type="match status" value="1"/>
</dbReference>
<dbReference type="Gene3D" id="3.90.1170.50">
    <property type="entry name" value="Aldehyde oxidase/xanthine dehydrogenase, a/b hammerhead"/>
    <property type="match status" value="1"/>
</dbReference>
<evidence type="ECO:0000256" key="7">
    <source>
        <dbReference type="ARBA" id="ARBA00022827"/>
    </source>
</evidence>
<dbReference type="PROSITE" id="PS51085">
    <property type="entry name" value="2FE2S_FER_2"/>
    <property type="match status" value="1"/>
</dbReference>
<evidence type="ECO:0000256" key="4">
    <source>
        <dbReference type="ARBA" id="ARBA00022630"/>
    </source>
</evidence>
<dbReference type="InterPro" id="IPR046867">
    <property type="entry name" value="AldOxase/xan_DH_MoCoBD2"/>
</dbReference>
<dbReference type="InterPro" id="IPR016167">
    <property type="entry name" value="FAD-bd_PCMH_sub1"/>
</dbReference>
<dbReference type="Gene3D" id="3.10.20.30">
    <property type="match status" value="1"/>
</dbReference>
<keyword evidence="9 14" id="KW-0408">Iron</keyword>
<comment type="cofactor">
    <cofactor evidence="11">
        <name>[2Fe-2S] cluster</name>
        <dbReference type="ChEBI" id="CHEBI:190135"/>
    </cofactor>
</comment>
<evidence type="ECO:0000256" key="9">
    <source>
        <dbReference type="ARBA" id="ARBA00023004"/>
    </source>
</evidence>
<dbReference type="GO" id="GO:0005506">
    <property type="term" value="F:iron ion binding"/>
    <property type="evidence" value="ECO:0007669"/>
    <property type="project" value="InterPro"/>
</dbReference>
<dbReference type="InterPro" id="IPR036010">
    <property type="entry name" value="2Fe-2S_ferredoxin-like_sf"/>
</dbReference>
<keyword evidence="8" id="KW-0560">Oxidoreductase</keyword>
<evidence type="ECO:0000256" key="5">
    <source>
        <dbReference type="ARBA" id="ARBA00022714"/>
    </source>
</evidence>
<dbReference type="InterPro" id="IPR002888">
    <property type="entry name" value="2Fe-2S-bd"/>
</dbReference>
<dbReference type="PIRSF" id="PIRSF000127">
    <property type="entry name" value="Xanthine_DH"/>
    <property type="match status" value="1"/>
</dbReference>
<dbReference type="InterPro" id="IPR000674">
    <property type="entry name" value="Ald_Oxase/Xan_DH_a/b"/>
</dbReference>
<dbReference type="CDD" id="cd00207">
    <property type="entry name" value="fer2"/>
    <property type="match status" value="1"/>
</dbReference>
<dbReference type="FunFam" id="3.30.365.10:FF:000004">
    <property type="entry name" value="Xanthine dehydrogenase oxidase"/>
    <property type="match status" value="1"/>
</dbReference>
<feature type="binding site" evidence="13">
    <location>
        <position position="886"/>
    </location>
    <ligand>
        <name>substrate</name>
    </ligand>
</feature>
<evidence type="ECO:0000256" key="1">
    <source>
        <dbReference type="ARBA" id="ARBA00001974"/>
    </source>
</evidence>
<feature type="binding site" evidence="13">
    <location>
        <position position="391"/>
    </location>
    <ligand>
        <name>FAD</name>
        <dbReference type="ChEBI" id="CHEBI:57692"/>
    </ligand>
</feature>
<keyword evidence="10 14" id="KW-0411">Iron-sulfur</keyword>
<accession>A0A210PRF1</accession>
<dbReference type="InterPro" id="IPR036884">
    <property type="entry name" value="2Fe-2S-bd_dom_sf"/>
</dbReference>
<dbReference type="FunFam" id="3.30.365.10:FF:000001">
    <property type="entry name" value="Xanthine dehydrogenase oxidase"/>
    <property type="match status" value="1"/>
</dbReference>
<feature type="binding site" evidence="13">
    <location>
        <position position="347"/>
    </location>
    <ligand>
        <name>FAD</name>
        <dbReference type="ChEBI" id="CHEBI:57692"/>
    </ligand>
</feature>
<dbReference type="Gene3D" id="3.30.43.10">
    <property type="entry name" value="Uridine Diphospho-n-acetylenolpyruvylglucosamine Reductase, domain 2"/>
    <property type="match status" value="1"/>
</dbReference>
<dbReference type="Pfam" id="PF02738">
    <property type="entry name" value="MoCoBD_1"/>
    <property type="match status" value="1"/>
</dbReference>
<feature type="binding site" evidence="14">
    <location>
        <position position="117"/>
    </location>
    <ligand>
        <name>[2Fe-2S] cluster</name>
        <dbReference type="ChEBI" id="CHEBI:190135"/>
        <label>2</label>
    </ligand>
</feature>
<dbReference type="GO" id="GO:0051537">
    <property type="term" value="F:2 iron, 2 sulfur cluster binding"/>
    <property type="evidence" value="ECO:0007669"/>
    <property type="project" value="UniProtKB-KW"/>
</dbReference>
<dbReference type="PANTHER" id="PTHR45444">
    <property type="entry name" value="XANTHINE DEHYDROGENASE"/>
    <property type="match status" value="1"/>
</dbReference>
<proteinExistence type="inferred from homology"/>
<dbReference type="OrthoDB" id="8300278at2759"/>
<dbReference type="SUPFAM" id="SSF54665">
    <property type="entry name" value="CO dehydrogenase molybdoprotein N-domain-like"/>
    <property type="match status" value="1"/>
</dbReference>
<comment type="cofactor">
    <cofactor evidence="14">
        <name>[2Fe-2S] cluster</name>
        <dbReference type="ChEBI" id="CHEBI:190135"/>
    </cofactor>
    <text evidence="14">Binds 2 [2Fe-2S] clusters.</text>
</comment>
<evidence type="ECO:0000256" key="12">
    <source>
        <dbReference type="PIRSR" id="PIRSR000127-1"/>
    </source>
</evidence>
<dbReference type="GO" id="GO:0016491">
    <property type="term" value="F:oxidoreductase activity"/>
    <property type="evidence" value="ECO:0007669"/>
    <property type="project" value="UniProtKB-KW"/>
</dbReference>
<evidence type="ECO:0000259" key="15">
    <source>
        <dbReference type="PROSITE" id="PS51085"/>
    </source>
</evidence>
<feature type="binding site" evidence="14">
    <location>
        <position position="1051"/>
    </location>
    <ligand>
        <name>Mo-molybdopterin</name>
        <dbReference type="ChEBI" id="CHEBI:71302"/>
    </ligand>
    <ligandPart>
        <name>Mo</name>
        <dbReference type="ChEBI" id="CHEBI:28685"/>
    </ligandPart>
</feature>
<dbReference type="Gene3D" id="3.30.465.10">
    <property type="match status" value="1"/>
</dbReference>
<feature type="binding site" evidence="13">
    <location>
        <begin position="250"/>
        <end position="257"/>
    </location>
    <ligand>
        <name>FAD</name>
        <dbReference type="ChEBI" id="CHEBI:57692"/>
    </ligand>
</feature>
<dbReference type="SUPFAM" id="SSF54292">
    <property type="entry name" value="2Fe-2S ferredoxin-like"/>
    <property type="match status" value="1"/>
</dbReference>
<keyword evidence="3 14" id="KW-0500">Molybdenum</keyword>
<dbReference type="STRING" id="6573.A0A210PRF1"/>
<keyword evidence="6 14" id="KW-0479">Metal-binding</keyword>